<keyword evidence="5" id="KW-0411">Iron-sulfur</keyword>
<evidence type="ECO:0000256" key="3">
    <source>
        <dbReference type="ARBA" id="ARBA00023002"/>
    </source>
</evidence>
<keyword evidence="4" id="KW-0408">Iron</keyword>
<dbReference type="AlphaFoldDB" id="A0A0F9L4B1"/>
<dbReference type="EMBL" id="LAZR01012032">
    <property type="protein sequence ID" value="KKM46576.1"/>
    <property type="molecule type" value="Genomic_DNA"/>
</dbReference>
<protein>
    <recommendedName>
        <fullName evidence="6">Rieske domain-containing protein</fullName>
    </recommendedName>
</protein>
<comment type="caution">
    <text evidence="7">The sequence shown here is derived from an EMBL/GenBank/DDBJ whole genome shotgun (WGS) entry which is preliminary data.</text>
</comment>
<name>A0A0F9L4B1_9ZZZZ</name>
<dbReference type="InterPro" id="IPR036922">
    <property type="entry name" value="Rieske_2Fe-2S_sf"/>
</dbReference>
<dbReference type="PROSITE" id="PS51296">
    <property type="entry name" value="RIESKE"/>
    <property type="match status" value="1"/>
</dbReference>
<evidence type="ECO:0000256" key="5">
    <source>
        <dbReference type="ARBA" id="ARBA00023014"/>
    </source>
</evidence>
<evidence type="ECO:0000259" key="6">
    <source>
        <dbReference type="PROSITE" id="PS51296"/>
    </source>
</evidence>
<dbReference type="GO" id="GO:0016491">
    <property type="term" value="F:oxidoreductase activity"/>
    <property type="evidence" value="ECO:0007669"/>
    <property type="project" value="UniProtKB-KW"/>
</dbReference>
<evidence type="ECO:0000256" key="1">
    <source>
        <dbReference type="ARBA" id="ARBA00022714"/>
    </source>
</evidence>
<keyword evidence="1" id="KW-0001">2Fe-2S</keyword>
<gene>
    <name evidence="7" type="ORF">LCGC14_1559630</name>
</gene>
<evidence type="ECO:0000256" key="4">
    <source>
        <dbReference type="ARBA" id="ARBA00023004"/>
    </source>
</evidence>
<accession>A0A0F9L4B1</accession>
<keyword evidence="2" id="KW-0479">Metal-binding</keyword>
<dbReference type="InterPro" id="IPR017941">
    <property type="entry name" value="Rieske_2Fe-2S"/>
</dbReference>
<evidence type="ECO:0000313" key="7">
    <source>
        <dbReference type="EMBL" id="KKM46576.1"/>
    </source>
</evidence>
<keyword evidence="3" id="KW-0560">Oxidoreductase</keyword>
<dbReference type="Pfam" id="PF00355">
    <property type="entry name" value="Rieske"/>
    <property type="match status" value="1"/>
</dbReference>
<dbReference type="GO" id="GO:0046872">
    <property type="term" value="F:metal ion binding"/>
    <property type="evidence" value="ECO:0007669"/>
    <property type="project" value="UniProtKB-KW"/>
</dbReference>
<reference evidence="7" key="1">
    <citation type="journal article" date="2015" name="Nature">
        <title>Complex archaea that bridge the gap between prokaryotes and eukaryotes.</title>
        <authorList>
            <person name="Spang A."/>
            <person name="Saw J.H."/>
            <person name="Jorgensen S.L."/>
            <person name="Zaremba-Niedzwiedzka K."/>
            <person name="Martijn J."/>
            <person name="Lind A.E."/>
            <person name="van Eijk R."/>
            <person name="Schleper C."/>
            <person name="Guy L."/>
            <person name="Ettema T.J."/>
        </authorList>
    </citation>
    <scope>NUCLEOTIDE SEQUENCE</scope>
</reference>
<evidence type="ECO:0000256" key="2">
    <source>
        <dbReference type="ARBA" id="ARBA00022723"/>
    </source>
</evidence>
<dbReference type="SUPFAM" id="SSF50022">
    <property type="entry name" value="ISP domain"/>
    <property type="match status" value="1"/>
</dbReference>
<dbReference type="GO" id="GO:0051537">
    <property type="term" value="F:2 iron, 2 sulfur cluster binding"/>
    <property type="evidence" value="ECO:0007669"/>
    <property type="project" value="UniProtKB-KW"/>
</dbReference>
<dbReference type="PANTHER" id="PTHR21266:SF60">
    <property type="entry name" value="3-KETOSTEROID-9-ALPHA-MONOOXYGENASE, OXYGENASE COMPONENT"/>
    <property type="match status" value="1"/>
</dbReference>
<organism evidence="7">
    <name type="scientific">marine sediment metagenome</name>
    <dbReference type="NCBI Taxonomy" id="412755"/>
    <lineage>
        <taxon>unclassified sequences</taxon>
        <taxon>metagenomes</taxon>
        <taxon>ecological metagenomes</taxon>
    </lineage>
</organism>
<feature type="domain" description="Rieske" evidence="6">
    <location>
        <begin position="5"/>
        <end position="100"/>
    </location>
</feature>
<proteinExistence type="predicted"/>
<dbReference type="InterPro" id="IPR050584">
    <property type="entry name" value="Cholesterol_7-desaturase"/>
</dbReference>
<dbReference type="PANTHER" id="PTHR21266">
    <property type="entry name" value="IRON-SULFUR DOMAIN CONTAINING PROTEIN"/>
    <property type="match status" value="1"/>
</dbReference>
<dbReference type="Gene3D" id="2.102.10.10">
    <property type="entry name" value="Rieske [2Fe-2S] iron-sulphur domain"/>
    <property type="match status" value="1"/>
</dbReference>
<sequence>MIGTYIVALEADIHPASLSRSRLGEMDLLIWRGASGNIHVWEDRCPHRSIRLSAGRNMGYYVEGIYHGWQFGEDGTVLSIPAEGGKAFPNIQVNAITSTVASGFVWATMDEQLTADEGFSGKIGRPVHFSVPIEMVTPHLDTTQSRVTPWGQGCMVYSIEQDARGRYHEAMALRGRLEGAQ</sequence>